<dbReference type="EMBL" id="PQXO01000527">
    <property type="protein sequence ID" value="TGO84252.1"/>
    <property type="molecule type" value="Genomic_DNA"/>
</dbReference>
<dbReference type="AlphaFoldDB" id="A0A4Z1KJ21"/>
<name>A0A4Z1KJ21_9HELO</name>
<dbReference type="Proteomes" id="UP000297280">
    <property type="component" value="Unassembled WGS sequence"/>
</dbReference>
<evidence type="ECO:0000313" key="2">
    <source>
        <dbReference type="Proteomes" id="UP000297280"/>
    </source>
</evidence>
<evidence type="ECO:0000313" key="1">
    <source>
        <dbReference type="EMBL" id="TGO84252.1"/>
    </source>
</evidence>
<sequence length="215" mass="24255">MTEITESHDPTPTDTAMDDGIQSQLPILHNDPRIHLERLAVFLAFREGFAQASKATRMSFHGTKKKFVERRREFFEQLISKPEVSLQLHRMKKKSIIAAAEYLFKTARLFPNSTMNKHFAHLSAEQIKSAEWRASVSLPPLKKRIVVMVEFEPVSRRTRSNCERCQNSKIAGDESQLSAEMEKMCLCAGGHTSTLNGGNSGADLAGNDDEEMEMN</sequence>
<dbReference type="OrthoDB" id="3478583at2759"/>
<protein>
    <submittedName>
        <fullName evidence="1">Uncharacterized protein</fullName>
    </submittedName>
</protein>
<organism evidence="1 2">
    <name type="scientific">Botrytis porri</name>
    <dbReference type="NCBI Taxonomy" id="87229"/>
    <lineage>
        <taxon>Eukaryota</taxon>
        <taxon>Fungi</taxon>
        <taxon>Dikarya</taxon>
        <taxon>Ascomycota</taxon>
        <taxon>Pezizomycotina</taxon>
        <taxon>Leotiomycetes</taxon>
        <taxon>Helotiales</taxon>
        <taxon>Sclerotiniaceae</taxon>
        <taxon>Botrytis</taxon>
    </lineage>
</organism>
<keyword evidence="2" id="KW-1185">Reference proteome</keyword>
<accession>A0A4Z1KJ21</accession>
<reference evidence="1 2" key="1">
    <citation type="submission" date="2017-12" db="EMBL/GenBank/DDBJ databases">
        <title>Comparative genomics of Botrytis spp.</title>
        <authorList>
            <person name="Valero-Jimenez C.A."/>
            <person name="Tapia P."/>
            <person name="Veloso J."/>
            <person name="Silva-Moreno E."/>
            <person name="Staats M."/>
            <person name="Valdes J.H."/>
            <person name="Van Kan J.A.L."/>
        </authorList>
    </citation>
    <scope>NUCLEOTIDE SEQUENCE [LARGE SCALE GENOMIC DNA]</scope>
    <source>
        <strain evidence="1 2">MUCL3349</strain>
    </source>
</reference>
<gene>
    <name evidence="1" type="ORF">BPOR_0528g00030</name>
</gene>
<proteinExistence type="predicted"/>
<comment type="caution">
    <text evidence="1">The sequence shown here is derived from an EMBL/GenBank/DDBJ whole genome shotgun (WGS) entry which is preliminary data.</text>
</comment>